<evidence type="ECO:0000313" key="4">
    <source>
        <dbReference type="EMBL" id="KAH0452251.1"/>
    </source>
</evidence>
<dbReference type="Pfam" id="PF07859">
    <property type="entry name" value="Abhydrolase_3"/>
    <property type="match status" value="1"/>
</dbReference>
<sequence>MIHDTPIKIWISNEGVDLITSDGELKEMVTILGGEFYRTLINEAVNDRVVSIDAKICEKDPKELRTIREGQGENEGQGGALREILGRALGLEEEKVMAINFPYKIPLSSPSSINRARSHGSRMGDHGIEWSAEPNSTNLFLQIIENPDGTITRPFVPQIPPSDLIDGAAVRSRDIPLNPSSKTSLRQYLPSSSLQKLPIILFFHGGGFILFNSSSAPYHFFCEQMAQSLSALVLSLDYRLAPDHRLPAAYDDSLDAILWLQAQAAAADSSARDPWLASHADFDRFFIAGSSSGANMAFHAAIRIADLDLQPLKIAGVLLNQPYLGGEERTKSEDDSENDVILPLRASDMMWRLALPLGADRDHEYSNPAAAMCVSKISKIRARCLIKGRRGDPLIDRQRQFVKVMEAAGVRVVVQLDEEGIHAIEIFDPAAAEAFFVDVKEFINA</sequence>
<dbReference type="AlphaFoldDB" id="A0AAV7G752"/>
<comment type="similarity">
    <text evidence="1">Belongs to the 'GDXG' lipolytic enzyme family.</text>
</comment>
<feature type="domain" description="Alpha/beta hydrolase fold-3" evidence="3">
    <location>
        <begin position="200"/>
        <end position="424"/>
    </location>
</feature>
<dbReference type="Proteomes" id="UP000775213">
    <property type="component" value="Unassembled WGS sequence"/>
</dbReference>
<dbReference type="InterPro" id="IPR013094">
    <property type="entry name" value="AB_hydrolase_3"/>
</dbReference>
<keyword evidence="5" id="KW-1185">Reference proteome</keyword>
<gene>
    <name evidence="4" type="ORF">IEQ34_019550</name>
</gene>
<dbReference type="InterPro" id="IPR029058">
    <property type="entry name" value="AB_hydrolase_fold"/>
</dbReference>
<evidence type="ECO:0000259" key="3">
    <source>
        <dbReference type="Pfam" id="PF07859"/>
    </source>
</evidence>
<accession>A0AAV7G752</accession>
<evidence type="ECO:0000256" key="1">
    <source>
        <dbReference type="ARBA" id="ARBA00010515"/>
    </source>
</evidence>
<dbReference type="PANTHER" id="PTHR23024:SF393">
    <property type="entry name" value="OS08G0547800 PROTEIN"/>
    <property type="match status" value="1"/>
</dbReference>
<comment type="caution">
    <text evidence="4">The sequence shown here is derived from an EMBL/GenBank/DDBJ whole genome shotgun (WGS) entry which is preliminary data.</text>
</comment>
<name>A0AAV7G752_DENCH</name>
<organism evidence="4 5">
    <name type="scientific">Dendrobium chrysotoxum</name>
    <name type="common">Orchid</name>
    <dbReference type="NCBI Taxonomy" id="161865"/>
    <lineage>
        <taxon>Eukaryota</taxon>
        <taxon>Viridiplantae</taxon>
        <taxon>Streptophyta</taxon>
        <taxon>Embryophyta</taxon>
        <taxon>Tracheophyta</taxon>
        <taxon>Spermatophyta</taxon>
        <taxon>Magnoliopsida</taxon>
        <taxon>Liliopsida</taxon>
        <taxon>Asparagales</taxon>
        <taxon>Orchidaceae</taxon>
        <taxon>Epidendroideae</taxon>
        <taxon>Malaxideae</taxon>
        <taxon>Dendrobiinae</taxon>
        <taxon>Dendrobium</taxon>
    </lineage>
</organism>
<dbReference type="EMBL" id="JAGFBR010000017">
    <property type="protein sequence ID" value="KAH0452251.1"/>
    <property type="molecule type" value="Genomic_DNA"/>
</dbReference>
<proteinExistence type="inferred from homology"/>
<dbReference type="InterPro" id="IPR050466">
    <property type="entry name" value="Carboxylest/Gibb_receptor"/>
</dbReference>
<evidence type="ECO:0000313" key="5">
    <source>
        <dbReference type="Proteomes" id="UP000775213"/>
    </source>
</evidence>
<evidence type="ECO:0000256" key="2">
    <source>
        <dbReference type="ARBA" id="ARBA00022801"/>
    </source>
</evidence>
<dbReference type="Gene3D" id="3.40.50.1820">
    <property type="entry name" value="alpha/beta hydrolase"/>
    <property type="match status" value="1"/>
</dbReference>
<dbReference type="PROSITE" id="PS01173">
    <property type="entry name" value="LIPASE_GDXG_HIS"/>
    <property type="match status" value="1"/>
</dbReference>
<reference evidence="4 5" key="1">
    <citation type="journal article" date="2021" name="Hortic Res">
        <title>Chromosome-scale assembly of the Dendrobium chrysotoxum genome enhances the understanding of orchid evolution.</title>
        <authorList>
            <person name="Zhang Y."/>
            <person name="Zhang G.Q."/>
            <person name="Zhang D."/>
            <person name="Liu X.D."/>
            <person name="Xu X.Y."/>
            <person name="Sun W.H."/>
            <person name="Yu X."/>
            <person name="Zhu X."/>
            <person name="Wang Z.W."/>
            <person name="Zhao X."/>
            <person name="Zhong W.Y."/>
            <person name="Chen H."/>
            <person name="Yin W.L."/>
            <person name="Huang T."/>
            <person name="Niu S.C."/>
            <person name="Liu Z.J."/>
        </authorList>
    </citation>
    <scope>NUCLEOTIDE SEQUENCE [LARGE SCALE GENOMIC DNA]</scope>
    <source>
        <strain evidence="4">Lindl</strain>
    </source>
</reference>
<dbReference type="SUPFAM" id="SSF53474">
    <property type="entry name" value="alpha/beta-Hydrolases"/>
    <property type="match status" value="1"/>
</dbReference>
<protein>
    <recommendedName>
        <fullName evidence="3">Alpha/beta hydrolase fold-3 domain-containing protein</fullName>
    </recommendedName>
</protein>
<dbReference type="GO" id="GO:0016787">
    <property type="term" value="F:hydrolase activity"/>
    <property type="evidence" value="ECO:0007669"/>
    <property type="project" value="UniProtKB-KW"/>
</dbReference>
<dbReference type="InterPro" id="IPR002168">
    <property type="entry name" value="Lipase_GDXG_HIS_AS"/>
</dbReference>
<keyword evidence="2" id="KW-0378">Hydrolase</keyword>
<dbReference type="PANTHER" id="PTHR23024">
    <property type="entry name" value="ARYLACETAMIDE DEACETYLASE"/>
    <property type="match status" value="1"/>
</dbReference>